<reference evidence="1" key="1">
    <citation type="submission" date="2021-06" db="EMBL/GenBank/DDBJ databases">
        <authorList>
            <person name="Kallberg Y."/>
            <person name="Tangrot J."/>
            <person name="Rosling A."/>
        </authorList>
    </citation>
    <scope>NUCLEOTIDE SEQUENCE</scope>
    <source>
        <strain evidence="1">CL356</strain>
    </source>
</reference>
<name>A0ACA9QNY6_9GLOM</name>
<feature type="non-terminal residue" evidence="1">
    <location>
        <position position="93"/>
    </location>
</feature>
<accession>A0ACA9QNY6</accession>
<evidence type="ECO:0000313" key="2">
    <source>
        <dbReference type="Proteomes" id="UP000789525"/>
    </source>
</evidence>
<sequence length="93" mass="10319">MDSTTAYKPVAQTPTALKSTTIYGYGSCFSGPTHTEIDGHLQLTPKRAFIYASYSRLMAFQRTSKQERSNWMLAQAEYGNQIGTSSTKSLIID</sequence>
<dbReference type="EMBL" id="CAJVPT010055803">
    <property type="protein sequence ID" value="CAG8755793.1"/>
    <property type="molecule type" value="Genomic_DNA"/>
</dbReference>
<organism evidence="1 2">
    <name type="scientific">Acaulospora colombiana</name>
    <dbReference type="NCBI Taxonomy" id="27376"/>
    <lineage>
        <taxon>Eukaryota</taxon>
        <taxon>Fungi</taxon>
        <taxon>Fungi incertae sedis</taxon>
        <taxon>Mucoromycota</taxon>
        <taxon>Glomeromycotina</taxon>
        <taxon>Glomeromycetes</taxon>
        <taxon>Diversisporales</taxon>
        <taxon>Acaulosporaceae</taxon>
        <taxon>Acaulospora</taxon>
    </lineage>
</organism>
<keyword evidence="2" id="KW-1185">Reference proteome</keyword>
<comment type="caution">
    <text evidence="1">The sequence shown here is derived from an EMBL/GenBank/DDBJ whole genome shotgun (WGS) entry which is preliminary data.</text>
</comment>
<gene>
    <name evidence="1" type="ORF">ACOLOM_LOCUS12946</name>
</gene>
<proteinExistence type="predicted"/>
<evidence type="ECO:0000313" key="1">
    <source>
        <dbReference type="EMBL" id="CAG8755793.1"/>
    </source>
</evidence>
<dbReference type="Proteomes" id="UP000789525">
    <property type="component" value="Unassembled WGS sequence"/>
</dbReference>
<protein>
    <submittedName>
        <fullName evidence="1">6892_t:CDS:1</fullName>
    </submittedName>
</protein>